<accession>X1PJP2</accession>
<proteinExistence type="predicted"/>
<feature type="non-terminal residue" evidence="1">
    <location>
        <position position="1"/>
    </location>
</feature>
<comment type="caution">
    <text evidence="1">The sequence shown here is derived from an EMBL/GenBank/DDBJ whole genome shotgun (WGS) entry which is preliminary data.</text>
</comment>
<name>X1PJP2_9ZZZZ</name>
<dbReference type="AlphaFoldDB" id="X1PJP2"/>
<reference evidence="1" key="1">
    <citation type="journal article" date="2014" name="Front. Microbiol.">
        <title>High frequency of phylogenetically diverse reductive dehalogenase-homologous genes in deep subseafloor sedimentary metagenomes.</title>
        <authorList>
            <person name="Kawai M."/>
            <person name="Futagami T."/>
            <person name="Toyoda A."/>
            <person name="Takaki Y."/>
            <person name="Nishi S."/>
            <person name="Hori S."/>
            <person name="Arai W."/>
            <person name="Tsubouchi T."/>
            <person name="Morono Y."/>
            <person name="Uchiyama I."/>
            <person name="Ito T."/>
            <person name="Fujiyama A."/>
            <person name="Inagaki F."/>
            <person name="Takami H."/>
        </authorList>
    </citation>
    <scope>NUCLEOTIDE SEQUENCE</scope>
    <source>
        <strain evidence="1">Expedition CK06-06</strain>
    </source>
</reference>
<organism evidence="1">
    <name type="scientific">marine sediment metagenome</name>
    <dbReference type="NCBI Taxonomy" id="412755"/>
    <lineage>
        <taxon>unclassified sequences</taxon>
        <taxon>metagenomes</taxon>
        <taxon>ecological metagenomes</taxon>
    </lineage>
</organism>
<dbReference type="EMBL" id="BARV01030560">
    <property type="protein sequence ID" value="GAI42756.1"/>
    <property type="molecule type" value="Genomic_DNA"/>
</dbReference>
<sequence length="59" mass="6645">TCEEVISHDVLKKVFHIDAEIGRDPRTNKPMCVTYNLLKGDNQNEQTTHSVPALHLISS</sequence>
<gene>
    <name evidence="1" type="ORF">S06H3_48525</name>
</gene>
<protein>
    <submittedName>
        <fullName evidence="1">Uncharacterized protein</fullName>
    </submittedName>
</protein>
<evidence type="ECO:0000313" key="1">
    <source>
        <dbReference type="EMBL" id="GAI42756.1"/>
    </source>
</evidence>